<evidence type="ECO:0000313" key="1">
    <source>
        <dbReference type="EMBL" id="OES32017.1"/>
    </source>
</evidence>
<comment type="caution">
    <text evidence="1">The sequence shown here is derived from an EMBL/GenBank/DDBJ whole genome shotgun (WGS) entry which is preliminary data.</text>
</comment>
<dbReference type="GeneID" id="56267112"/>
<gene>
    <name evidence="1" type="ORF">BFV95_2055</name>
</gene>
<accession>A0A1E7DDZ8</accession>
<protein>
    <submittedName>
        <fullName evidence="1">Uncharacterized protein</fullName>
    </submittedName>
</protein>
<dbReference type="RefSeq" id="WP_039227739.1">
    <property type="nucleotide sequence ID" value="NZ_CP012202.1"/>
</dbReference>
<dbReference type="Proteomes" id="UP000095392">
    <property type="component" value="Unassembled WGS sequence"/>
</dbReference>
<reference evidence="1 2" key="1">
    <citation type="submission" date="2016-09" db="EMBL/GenBank/DDBJ databases">
        <title>Draft Genome Sequence of four Alteromonas macleodii strains isolated from copper coupons and grown long-term at elevated copper levels.</title>
        <authorList>
            <person name="Cusick K."/>
            <person name="Dale J."/>
            <person name="Little B."/>
            <person name="Biffinger J."/>
        </authorList>
    </citation>
    <scope>NUCLEOTIDE SEQUENCE [LARGE SCALE GENOMIC DNA]</scope>
    <source>
        <strain evidence="1 2">KCP01</strain>
    </source>
</reference>
<dbReference type="EMBL" id="MIPY01000012">
    <property type="protein sequence ID" value="OES32017.1"/>
    <property type="molecule type" value="Genomic_DNA"/>
</dbReference>
<sequence>MRLLVFLLVAILIDEVSANEQALSQNESFVLADAGIHRMTFEELNSGEIFVIRGLKVPSTQQFEGSQANEKHLPKLVKVKTGKYYLKSITPAFSNIGVRRFKKPECDGCFFSLQPSAVSYLGRWNIDLEYKSRNKVEWHIQRQYSYENLKTLKQKNTKLTELPLFVANEEGKVLKIDWKEL</sequence>
<name>A0A1E7DDZ8_ALTMA</name>
<dbReference type="AlphaFoldDB" id="A0A1E7DDZ8"/>
<evidence type="ECO:0000313" key="2">
    <source>
        <dbReference type="Proteomes" id="UP000095392"/>
    </source>
</evidence>
<proteinExistence type="predicted"/>
<organism evidence="1 2">
    <name type="scientific">Alteromonas macleodii</name>
    <name type="common">Pseudoalteromonas macleodii</name>
    <dbReference type="NCBI Taxonomy" id="28108"/>
    <lineage>
        <taxon>Bacteria</taxon>
        <taxon>Pseudomonadati</taxon>
        <taxon>Pseudomonadota</taxon>
        <taxon>Gammaproteobacteria</taxon>
        <taxon>Alteromonadales</taxon>
        <taxon>Alteromonadaceae</taxon>
        <taxon>Alteromonas/Salinimonas group</taxon>
        <taxon>Alteromonas</taxon>
    </lineage>
</organism>
<keyword evidence="2" id="KW-1185">Reference proteome</keyword>